<accession>A0A917W9U4</accession>
<reference evidence="1" key="2">
    <citation type="submission" date="2020-09" db="EMBL/GenBank/DDBJ databases">
        <authorList>
            <person name="Sun Q."/>
            <person name="Zhou Y."/>
        </authorList>
    </citation>
    <scope>NUCLEOTIDE SEQUENCE</scope>
    <source>
        <strain evidence="1">CGMCC 4.7306</strain>
    </source>
</reference>
<evidence type="ECO:0000313" key="2">
    <source>
        <dbReference type="Proteomes" id="UP000613840"/>
    </source>
</evidence>
<evidence type="ECO:0008006" key="3">
    <source>
        <dbReference type="Google" id="ProtNLM"/>
    </source>
</evidence>
<dbReference type="AlphaFoldDB" id="A0A917W9U4"/>
<reference evidence="1" key="1">
    <citation type="journal article" date="2014" name="Int. J. Syst. Evol. Microbiol.">
        <title>Complete genome sequence of Corynebacterium casei LMG S-19264T (=DSM 44701T), isolated from a smear-ripened cheese.</title>
        <authorList>
            <consortium name="US DOE Joint Genome Institute (JGI-PGF)"/>
            <person name="Walter F."/>
            <person name="Albersmeier A."/>
            <person name="Kalinowski J."/>
            <person name="Ruckert C."/>
        </authorList>
    </citation>
    <scope>NUCLEOTIDE SEQUENCE</scope>
    <source>
        <strain evidence="1">CGMCC 4.7306</strain>
    </source>
</reference>
<organism evidence="1 2">
    <name type="scientific">Microlunatus endophyticus</name>
    <dbReference type="NCBI Taxonomy" id="1716077"/>
    <lineage>
        <taxon>Bacteria</taxon>
        <taxon>Bacillati</taxon>
        <taxon>Actinomycetota</taxon>
        <taxon>Actinomycetes</taxon>
        <taxon>Propionibacteriales</taxon>
        <taxon>Propionibacteriaceae</taxon>
        <taxon>Microlunatus</taxon>
    </lineage>
</organism>
<dbReference type="RefSeq" id="WP_188898255.1">
    <property type="nucleotide sequence ID" value="NZ_BMMZ01000018.1"/>
</dbReference>
<protein>
    <recommendedName>
        <fullName evidence="3">Protein AroM</fullName>
    </recommendedName>
</protein>
<proteinExistence type="predicted"/>
<name>A0A917W9U4_9ACTN</name>
<keyword evidence="2" id="KW-1185">Reference proteome</keyword>
<dbReference type="Pfam" id="PF07302">
    <property type="entry name" value="AroM"/>
    <property type="match status" value="1"/>
</dbReference>
<dbReference type="EMBL" id="BMMZ01000018">
    <property type="protein sequence ID" value="GGL82495.1"/>
    <property type="molecule type" value="Genomic_DNA"/>
</dbReference>
<comment type="caution">
    <text evidence="1">The sequence shown here is derived from an EMBL/GenBank/DDBJ whole genome shotgun (WGS) entry which is preliminary data.</text>
</comment>
<evidence type="ECO:0000313" key="1">
    <source>
        <dbReference type="EMBL" id="GGL82495.1"/>
    </source>
</evidence>
<sequence>MNPLPTTSASAGQPHKDALLTRRLAVITIGQSPRTDLTPDLQRWLPGVRLVERGALDHLSPDQIAGLAPRAGERVLTTRLRDGSSVIIGHDFADELVQQAIVAVESADPDHQPAVDAVLLACTGEFPPLRHRTPLFHPDAMLTHAVGALARGMQCVGVICPLPEQMEETVIKFAPVADRDTQVEVRAATPYSDARAGLVEAGQELASAGAELIALDCIGYSDAMRRLVADTSGVPTVIGRAAAARLVGEALESLPRRGSEN</sequence>
<gene>
    <name evidence="1" type="ORF">GCM10011575_45940</name>
</gene>
<dbReference type="Proteomes" id="UP000613840">
    <property type="component" value="Unassembled WGS sequence"/>
</dbReference>
<dbReference type="InterPro" id="IPR010843">
    <property type="entry name" value="Uncharacterised_AroM"/>
</dbReference>